<evidence type="ECO:0000313" key="3">
    <source>
        <dbReference type="Proteomes" id="UP001597119"/>
    </source>
</evidence>
<sequence>MSPESGLSIGSTGSDSARGVLLMISIGLALAGYGGYDYVQQSDAISNAVTVNATVTETGVDTVSQRRGGVEYKPTVTFTYRYEGESYTGTKVYPASVTPNYETKSKAQAVLDDYEINETVTAYVSRSSPGNAFLKEKTSNAPLKFAGIGLLIVLLSSAKFIRSG</sequence>
<proteinExistence type="predicted"/>
<dbReference type="InterPro" id="IPR021994">
    <property type="entry name" value="DUF3592"/>
</dbReference>
<accession>A0ABD6CGA7</accession>
<gene>
    <name evidence="2" type="ORF">ACFR9U_15780</name>
</gene>
<name>A0ABD6CGA7_9EURY</name>
<dbReference type="Pfam" id="PF12158">
    <property type="entry name" value="DUF3592"/>
    <property type="match status" value="1"/>
</dbReference>
<feature type="domain" description="DUF3592" evidence="1">
    <location>
        <begin position="51"/>
        <end position="136"/>
    </location>
</feature>
<dbReference type="RefSeq" id="WP_247382134.1">
    <property type="nucleotide sequence ID" value="NZ_JALLGV010000014.1"/>
</dbReference>
<protein>
    <submittedName>
        <fullName evidence="2">DUF3592 domain-containing protein</fullName>
    </submittedName>
</protein>
<dbReference type="EMBL" id="JBHUDJ010000012">
    <property type="protein sequence ID" value="MFD1588443.1"/>
    <property type="molecule type" value="Genomic_DNA"/>
</dbReference>
<dbReference type="AlphaFoldDB" id="A0ABD6CGA7"/>
<keyword evidence="3" id="KW-1185">Reference proteome</keyword>
<reference evidence="2 3" key="1">
    <citation type="journal article" date="2019" name="Int. J. Syst. Evol. Microbiol.">
        <title>The Global Catalogue of Microorganisms (GCM) 10K type strain sequencing project: providing services to taxonomists for standard genome sequencing and annotation.</title>
        <authorList>
            <consortium name="The Broad Institute Genomics Platform"/>
            <consortium name="The Broad Institute Genome Sequencing Center for Infectious Disease"/>
            <person name="Wu L."/>
            <person name="Ma J."/>
        </authorList>
    </citation>
    <scope>NUCLEOTIDE SEQUENCE [LARGE SCALE GENOMIC DNA]</scope>
    <source>
        <strain evidence="2 3">CGMCC 1.12125</strain>
    </source>
</reference>
<evidence type="ECO:0000259" key="1">
    <source>
        <dbReference type="Pfam" id="PF12158"/>
    </source>
</evidence>
<evidence type="ECO:0000313" key="2">
    <source>
        <dbReference type="EMBL" id="MFD1588443.1"/>
    </source>
</evidence>
<organism evidence="2 3">
    <name type="scientific">Halorientalis brevis</name>
    <dbReference type="NCBI Taxonomy" id="1126241"/>
    <lineage>
        <taxon>Archaea</taxon>
        <taxon>Methanobacteriati</taxon>
        <taxon>Methanobacteriota</taxon>
        <taxon>Stenosarchaea group</taxon>
        <taxon>Halobacteria</taxon>
        <taxon>Halobacteriales</taxon>
        <taxon>Haloarculaceae</taxon>
        <taxon>Halorientalis</taxon>
    </lineage>
</organism>
<comment type="caution">
    <text evidence="2">The sequence shown here is derived from an EMBL/GenBank/DDBJ whole genome shotgun (WGS) entry which is preliminary data.</text>
</comment>
<dbReference type="Proteomes" id="UP001597119">
    <property type="component" value="Unassembled WGS sequence"/>
</dbReference>